<comment type="caution">
    <text evidence="2">The sequence shown here is derived from an EMBL/GenBank/DDBJ whole genome shotgun (WGS) entry which is preliminary data.</text>
</comment>
<dbReference type="InterPro" id="IPR010642">
    <property type="entry name" value="Invasion_prot_B"/>
</dbReference>
<protein>
    <submittedName>
        <fullName evidence="2">Invasion protein IalB</fullName>
    </submittedName>
</protein>
<proteinExistence type="predicted"/>
<keyword evidence="1" id="KW-0732">Signal</keyword>
<dbReference type="AlphaFoldDB" id="A0A318T013"/>
<dbReference type="OrthoDB" id="9797912at2"/>
<keyword evidence="3" id="KW-1185">Reference proteome</keyword>
<dbReference type="EMBL" id="QJTE01000001">
    <property type="protein sequence ID" value="PYE86036.1"/>
    <property type="molecule type" value="Genomic_DNA"/>
</dbReference>
<dbReference type="Proteomes" id="UP000248311">
    <property type="component" value="Unassembled WGS sequence"/>
</dbReference>
<dbReference type="Gene3D" id="2.60.40.1880">
    <property type="entry name" value="Invasion associated locus B (IalB) protein"/>
    <property type="match status" value="1"/>
</dbReference>
<feature type="signal peptide" evidence="1">
    <location>
        <begin position="1"/>
        <end position="25"/>
    </location>
</feature>
<dbReference type="Pfam" id="PF06776">
    <property type="entry name" value="IalB"/>
    <property type="match status" value="1"/>
</dbReference>
<name>A0A318T013_9RHOB</name>
<accession>A0A318T013</accession>
<evidence type="ECO:0000256" key="1">
    <source>
        <dbReference type="SAM" id="SignalP"/>
    </source>
</evidence>
<organism evidence="2 3">
    <name type="scientific">Pseudoroseicyclus aestuarii</name>
    <dbReference type="NCBI Taxonomy" id="1795041"/>
    <lineage>
        <taxon>Bacteria</taxon>
        <taxon>Pseudomonadati</taxon>
        <taxon>Pseudomonadota</taxon>
        <taxon>Alphaproteobacteria</taxon>
        <taxon>Rhodobacterales</taxon>
        <taxon>Paracoccaceae</taxon>
        <taxon>Pseudoroseicyclus</taxon>
    </lineage>
</organism>
<evidence type="ECO:0000313" key="2">
    <source>
        <dbReference type="EMBL" id="PYE86036.1"/>
    </source>
</evidence>
<feature type="chain" id="PRO_5016347988" evidence="1">
    <location>
        <begin position="26"/>
        <end position="215"/>
    </location>
</feature>
<sequence length="215" mass="22505">MLKQLKPLTLAAILGALPLAGPALAQEAEADAAGQETGAASEDTAGQDALDLGTAQADPAAAADAPGQPYIRDEFDDWSQRCLRAPEGEAEPCQLYQLLLDGEENAVAEISILPLEEGNQAAAGVVVVVPLETQLTEQLTLQIGTNEARQYPYEFCNQAGCVSRFGLSDEQLTQFRRGASGTVRIVPAAAPDQEVTLDMSLAGFTAGFDAISEGE</sequence>
<reference evidence="2 3" key="1">
    <citation type="submission" date="2018-06" db="EMBL/GenBank/DDBJ databases">
        <title>Genomic Encyclopedia of Type Strains, Phase III (KMG-III): the genomes of soil and plant-associated and newly described type strains.</title>
        <authorList>
            <person name="Whitman W."/>
        </authorList>
    </citation>
    <scope>NUCLEOTIDE SEQUENCE [LARGE SCALE GENOMIC DNA]</scope>
    <source>
        <strain evidence="2 3">CECT 9025</strain>
    </source>
</reference>
<dbReference type="InterPro" id="IPR038696">
    <property type="entry name" value="IalB_sf"/>
</dbReference>
<dbReference type="RefSeq" id="WP_110813309.1">
    <property type="nucleotide sequence ID" value="NZ_QJTE01000001.1"/>
</dbReference>
<gene>
    <name evidence="2" type="ORF">DFP88_101711</name>
</gene>
<evidence type="ECO:0000313" key="3">
    <source>
        <dbReference type="Proteomes" id="UP000248311"/>
    </source>
</evidence>